<dbReference type="Pfam" id="PF13020">
    <property type="entry name" value="NOV_C"/>
    <property type="match status" value="1"/>
</dbReference>
<keyword evidence="3" id="KW-1185">Reference proteome</keyword>
<dbReference type="RefSeq" id="WP_281780144.1">
    <property type="nucleotide sequence ID" value="NZ_AP027041.1"/>
</dbReference>
<evidence type="ECO:0000313" key="3">
    <source>
        <dbReference type="Proteomes" id="UP001317822"/>
    </source>
</evidence>
<protein>
    <submittedName>
        <fullName evidence="2">DUF3883 domain-containing protein</fullName>
    </submittedName>
</protein>
<sequence>MDLEQGETGEPWTRREVEATVTAYFQMLRMQELGQRLNKAEHNRRLLEKLPARNLKAIEYKHRNISAVMNLYGAQMLSGYRPATNFQQLLVDVVGQTLAQDRAFDEAAIRSVETPAEVPVLGSFEDFLVEAPKVKERVQEQRAEWIRRAPVKRDYLERESRNRSLGLAGELLVMEYEARRLHEEGAKRFADRIEHVSQVRGDGTGYDILSFDADGRERFIEVKTTAYMAETPFFVTPNEVDFSSEQFRQFHLYRLFAFRKRPRMFVLTGPVAANCHLEANGFRATVMGIQPPSI</sequence>
<dbReference type="InterPro" id="IPR024975">
    <property type="entry name" value="NOV_C"/>
</dbReference>
<proteinExistence type="predicted"/>
<dbReference type="EMBL" id="AP027041">
    <property type="protein sequence ID" value="BDU18276.1"/>
    <property type="molecule type" value="Genomic_DNA"/>
</dbReference>
<evidence type="ECO:0000259" key="1">
    <source>
        <dbReference type="Pfam" id="PF13020"/>
    </source>
</evidence>
<dbReference type="Proteomes" id="UP001317822">
    <property type="component" value="Chromosome"/>
</dbReference>
<accession>A0ABM8DI04</accession>
<name>A0ABM8DI04_9GAMM</name>
<gene>
    <name evidence="2" type="ORF">LA521A_34770</name>
</gene>
<feature type="domain" description="Protein NO VEIN C-terminal" evidence="1">
    <location>
        <begin position="169"/>
        <end position="266"/>
    </location>
</feature>
<organism evidence="2 3">
    <name type="scientific">Lysobacter auxotrophicus</name>
    <dbReference type="NCBI Taxonomy" id="2992573"/>
    <lineage>
        <taxon>Bacteria</taxon>
        <taxon>Pseudomonadati</taxon>
        <taxon>Pseudomonadota</taxon>
        <taxon>Gammaproteobacteria</taxon>
        <taxon>Lysobacterales</taxon>
        <taxon>Lysobacteraceae</taxon>
        <taxon>Lysobacter</taxon>
    </lineage>
</organism>
<evidence type="ECO:0000313" key="2">
    <source>
        <dbReference type="EMBL" id="BDU18276.1"/>
    </source>
</evidence>
<reference evidence="2 3" key="1">
    <citation type="journal article" date="2023" name="Int. J. Syst. Evol. Microbiol.">
        <title>Physiological and genomic analyses of cobalamin (vitamin B12)-auxotrophy of Lysobacter auxotrophicus sp. nov., a methionine-auxotrophic chitinolytic bacterium isolated from chitin-treated soil.</title>
        <authorList>
            <person name="Saito A."/>
            <person name="Dohra H."/>
            <person name="Hamada M."/>
            <person name="Moriuchi R."/>
            <person name="Kotsuchibashi Y."/>
            <person name="Mori K."/>
        </authorList>
    </citation>
    <scope>NUCLEOTIDE SEQUENCE [LARGE SCALE GENOMIC DNA]</scope>
    <source>
        <strain evidence="2 3">5-21a</strain>
    </source>
</reference>